<dbReference type="AlphaFoldDB" id="A0AAN7CPV2"/>
<accession>A0AAN7CPV2</accession>
<dbReference type="GO" id="GO:0051213">
    <property type="term" value="F:dioxygenase activity"/>
    <property type="evidence" value="ECO:0007669"/>
    <property type="project" value="UniProtKB-KW"/>
</dbReference>
<dbReference type="PANTHER" id="PTHR33990:SF2">
    <property type="entry name" value="PHNB-LIKE DOMAIN-CONTAINING PROTEIN"/>
    <property type="match status" value="1"/>
</dbReference>
<dbReference type="Gene3D" id="3.10.180.10">
    <property type="entry name" value="2,3-Dihydroxybiphenyl 1,2-Dioxygenase, domain 1"/>
    <property type="match status" value="1"/>
</dbReference>
<dbReference type="PIRSF" id="PIRSF021700">
    <property type="entry name" value="3_dmu_93_MTrfase"/>
    <property type="match status" value="1"/>
</dbReference>
<evidence type="ECO:0000313" key="2">
    <source>
        <dbReference type="EMBL" id="KAK4246134.1"/>
    </source>
</evidence>
<name>A0AAN7CPV2_9PEZI</name>
<sequence length="167" mass="18975">MSFNKLKLTTCLWFDSQAEEAAIFYTSIFPDSKIVRTQRYPAVGQETHGRDAGSVMVVEFFICDDHHFVGLNGGPHVQFNDAVSFQIDCANQDEVDYYWARLSEDADPDRLECGWIIDKFGVRWQVVPTVLKDMLSSEDKEAAGRAMLAMMKMKKMDIATLEQAFEG</sequence>
<reference evidence="2" key="1">
    <citation type="journal article" date="2023" name="Mol. Phylogenet. Evol.">
        <title>Genome-scale phylogeny and comparative genomics of the fungal order Sordariales.</title>
        <authorList>
            <person name="Hensen N."/>
            <person name="Bonometti L."/>
            <person name="Westerberg I."/>
            <person name="Brannstrom I.O."/>
            <person name="Guillou S."/>
            <person name="Cros-Aarteil S."/>
            <person name="Calhoun S."/>
            <person name="Haridas S."/>
            <person name="Kuo A."/>
            <person name="Mondo S."/>
            <person name="Pangilinan J."/>
            <person name="Riley R."/>
            <person name="LaButti K."/>
            <person name="Andreopoulos B."/>
            <person name="Lipzen A."/>
            <person name="Chen C."/>
            <person name="Yan M."/>
            <person name="Daum C."/>
            <person name="Ng V."/>
            <person name="Clum A."/>
            <person name="Steindorff A."/>
            <person name="Ohm R.A."/>
            <person name="Martin F."/>
            <person name="Silar P."/>
            <person name="Natvig D.O."/>
            <person name="Lalanne C."/>
            <person name="Gautier V."/>
            <person name="Ament-Velasquez S.L."/>
            <person name="Kruys A."/>
            <person name="Hutchinson M.I."/>
            <person name="Powell A.J."/>
            <person name="Barry K."/>
            <person name="Miller A.N."/>
            <person name="Grigoriev I.V."/>
            <person name="Debuchy R."/>
            <person name="Gladieux P."/>
            <person name="Hiltunen Thoren M."/>
            <person name="Johannesson H."/>
        </authorList>
    </citation>
    <scope>NUCLEOTIDE SEQUENCE</scope>
    <source>
        <strain evidence="2">CBS 359.72</strain>
    </source>
</reference>
<dbReference type="EMBL" id="MU857681">
    <property type="protein sequence ID" value="KAK4246134.1"/>
    <property type="molecule type" value="Genomic_DNA"/>
</dbReference>
<dbReference type="SUPFAM" id="SSF54593">
    <property type="entry name" value="Glyoxalase/Bleomycin resistance protein/Dihydroxybiphenyl dioxygenase"/>
    <property type="match status" value="1"/>
</dbReference>
<protein>
    <submittedName>
        <fullName evidence="2">Glyoxalase/Bleomycin resistance protein/Dihydroxybiphenyl dioxygenase</fullName>
    </submittedName>
</protein>
<keyword evidence="2" id="KW-0560">Oxidoreductase</keyword>
<comment type="caution">
    <text evidence="2">The sequence shown here is derived from an EMBL/GenBank/DDBJ whole genome shotgun (WGS) entry which is preliminary data.</text>
</comment>
<dbReference type="Pfam" id="PF06983">
    <property type="entry name" value="3-dmu-9_3-mt"/>
    <property type="match status" value="1"/>
</dbReference>
<evidence type="ECO:0000313" key="3">
    <source>
        <dbReference type="Proteomes" id="UP001303647"/>
    </source>
</evidence>
<dbReference type="InterPro" id="IPR029068">
    <property type="entry name" value="Glyas_Bleomycin-R_OHBP_Dase"/>
</dbReference>
<feature type="domain" description="PhnB-like" evidence="1">
    <location>
        <begin position="7"/>
        <end position="127"/>
    </location>
</feature>
<dbReference type="CDD" id="cd06588">
    <property type="entry name" value="PhnB_like"/>
    <property type="match status" value="1"/>
</dbReference>
<keyword evidence="3" id="KW-1185">Reference proteome</keyword>
<evidence type="ECO:0000259" key="1">
    <source>
        <dbReference type="Pfam" id="PF06983"/>
    </source>
</evidence>
<gene>
    <name evidence="2" type="ORF">C7999DRAFT_15683</name>
</gene>
<dbReference type="PANTHER" id="PTHR33990">
    <property type="entry name" value="PROTEIN YJDN-RELATED"/>
    <property type="match status" value="1"/>
</dbReference>
<proteinExistence type="predicted"/>
<dbReference type="Proteomes" id="UP001303647">
    <property type="component" value="Unassembled WGS sequence"/>
</dbReference>
<organism evidence="2 3">
    <name type="scientific">Corynascus novoguineensis</name>
    <dbReference type="NCBI Taxonomy" id="1126955"/>
    <lineage>
        <taxon>Eukaryota</taxon>
        <taxon>Fungi</taxon>
        <taxon>Dikarya</taxon>
        <taxon>Ascomycota</taxon>
        <taxon>Pezizomycotina</taxon>
        <taxon>Sordariomycetes</taxon>
        <taxon>Sordariomycetidae</taxon>
        <taxon>Sordariales</taxon>
        <taxon>Chaetomiaceae</taxon>
        <taxon>Corynascus</taxon>
    </lineage>
</organism>
<dbReference type="InterPro" id="IPR028973">
    <property type="entry name" value="PhnB-like"/>
</dbReference>
<reference evidence="2" key="2">
    <citation type="submission" date="2023-05" db="EMBL/GenBank/DDBJ databases">
        <authorList>
            <consortium name="Lawrence Berkeley National Laboratory"/>
            <person name="Steindorff A."/>
            <person name="Hensen N."/>
            <person name="Bonometti L."/>
            <person name="Westerberg I."/>
            <person name="Brannstrom I.O."/>
            <person name="Guillou S."/>
            <person name="Cros-Aarteil S."/>
            <person name="Calhoun S."/>
            <person name="Haridas S."/>
            <person name="Kuo A."/>
            <person name="Mondo S."/>
            <person name="Pangilinan J."/>
            <person name="Riley R."/>
            <person name="Labutti K."/>
            <person name="Andreopoulos B."/>
            <person name="Lipzen A."/>
            <person name="Chen C."/>
            <person name="Yanf M."/>
            <person name="Daum C."/>
            <person name="Ng V."/>
            <person name="Clum A."/>
            <person name="Ohm R."/>
            <person name="Martin F."/>
            <person name="Silar P."/>
            <person name="Natvig D."/>
            <person name="Lalanne C."/>
            <person name="Gautier V."/>
            <person name="Ament-Velasquez S.L."/>
            <person name="Kruys A."/>
            <person name="Hutchinson M.I."/>
            <person name="Powell A.J."/>
            <person name="Barry K."/>
            <person name="Miller A.N."/>
            <person name="Grigoriev I.V."/>
            <person name="Debuchy R."/>
            <person name="Gladieux P."/>
            <person name="Thoren M.H."/>
            <person name="Johannesson H."/>
        </authorList>
    </citation>
    <scope>NUCLEOTIDE SEQUENCE</scope>
    <source>
        <strain evidence="2">CBS 359.72</strain>
    </source>
</reference>
<dbReference type="InterPro" id="IPR009725">
    <property type="entry name" value="3_dmu_93_MTrfase"/>
</dbReference>
<keyword evidence="2" id="KW-0223">Dioxygenase</keyword>